<evidence type="ECO:0000313" key="4">
    <source>
        <dbReference type="Proteomes" id="UP000220639"/>
    </source>
</evidence>
<feature type="chain" id="PRO_5013306916" evidence="1">
    <location>
        <begin position="34"/>
        <end position="385"/>
    </location>
</feature>
<dbReference type="Gene3D" id="3.40.50.1820">
    <property type="entry name" value="alpha/beta hydrolase"/>
    <property type="match status" value="2"/>
</dbReference>
<gene>
    <name evidence="3" type="ORF">KOSB73_260303</name>
</gene>
<keyword evidence="1" id="KW-0732">Signal</keyword>
<accession>A0A285B3N7</accession>
<evidence type="ECO:0000313" key="3">
    <source>
        <dbReference type="EMBL" id="SNU35579.1"/>
    </source>
</evidence>
<dbReference type="PIRSF" id="PIRSF029171">
    <property type="entry name" value="Esterase_LipA"/>
    <property type="match status" value="1"/>
</dbReference>
<dbReference type="InterPro" id="IPR002925">
    <property type="entry name" value="Dienelactn_hydro"/>
</dbReference>
<evidence type="ECO:0000259" key="2">
    <source>
        <dbReference type="Pfam" id="PF01738"/>
    </source>
</evidence>
<dbReference type="PANTHER" id="PTHR34853">
    <property type="match status" value="1"/>
</dbReference>
<protein>
    <submittedName>
        <fullName evidence="3">Secretory lipase</fullName>
    </submittedName>
</protein>
<dbReference type="Pfam" id="PF03583">
    <property type="entry name" value="LIP"/>
    <property type="match status" value="1"/>
</dbReference>
<dbReference type="AlphaFoldDB" id="A0A285B3N7"/>
<dbReference type="PANTHER" id="PTHR34853:SF1">
    <property type="entry name" value="LIPASE 5"/>
    <property type="match status" value="1"/>
</dbReference>
<dbReference type="EMBL" id="FZTC01000019">
    <property type="protein sequence ID" value="SNU35579.1"/>
    <property type="molecule type" value="Genomic_DNA"/>
</dbReference>
<name>A0A285B3N7_9ENTR</name>
<dbReference type="GO" id="GO:0016042">
    <property type="term" value="P:lipid catabolic process"/>
    <property type="evidence" value="ECO:0007669"/>
    <property type="project" value="InterPro"/>
</dbReference>
<feature type="domain" description="Dienelactone hydrolase" evidence="2">
    <location>
        <begin position="315"/>
        <end position="363"/>
    </location>
</feature>
<proteinExistence type="predicted"/>
<feature type="signal peptide" evidence="1">
    <location>
        <begin position="1"/>
        <end position="33"/>
    </location>
</feature>
<dbReference type="Pfam" id="PF01738">
    <property type="entry name" value="DLH"/>
    <property type="match status" value="1"/>
</dbReference>
<dbReference type="InterPro" id="IPR029058">
    <property type="entry name" value="AB_hydrolase_fold"/>
</dbReference>
<dbReference type="GO" id="GO:0004806">
    <property type="term" value="F:triacylglycerol lipase activity"/>
    <property type="evidence" value="ECO:0007669"/>
    <property type="project" value="InterPro"/>
</dbReference>
<dbReference type="SUPFAM" id="SSF53474">
    <property type="entry name" value="alpha/beta-Hydrolases"/>
    <property type="match status" value="1"/>
</dbReference>
<sequence length="385" mass="40579">MEQDAMTYSLSRKFLAATSALLLLSMSAVPASAAGDSTDAVSPLNAANGLSEAAKQYLLHYPSRSGVDGKTAREDTAAVFIPFGATPEGGWPVVVWAHGTVGVANHCAPSLNPRSDRDKQYLNTWLSLGYAVVAPDYAGLGSAGLHHYLNARGEAWSVLDGVRAALKQFPLKNELILVGQSQGAHAAFASAGYQPEYAPELNVRATVLTGTPYFEKGTTAADVLPPAAGKAPTGGDPKIPYIFYIYLSAADSNPQLNPADYFQDNALPLLKEASNLCITPLNDEVMKAGLNAANSLKPGIDSLLNASVGSMLYPTLKIDHPVFIGIGGADINVPTAMQKRFADAVKSAGTRAEVHIYAGLDHSGTVNPSLRDSVPFLIKTLNDKR</sequence>
<organism evidence="3 4">
    <name type="scientific">Klebsiella grimontii</name>
    <dbReference type="NCBI Taxonomy" id="2058152"/>
    <lineage>
        <taxon>Bacteria</taxon>
        <taxon>Pseudomonadati</taxon>
        <taxon>Pseudomonadota</taxon>
        <taxon>Gammaproteobacteria</taxon>
        <taxon>Enterobacterales</taxon>
        <taxon>Enterobacteriaceae</taxon>
        <taxon>Klebsiella/Raoultella group</taxon>
        <taxon>Klebsiella</taxon>
    </lineage>
</organism>
<dbReference type="Proteomes" id="UP000220639">
    <property type="component" value="Unassembled WGS sequence"/>
</dbReference>
<reference evidence="4" key="1">
    <citation type="submission" date="2017-08" db="EMBL/GenBank/DDBJ databases">
        <authorList>
            <person name="Brisse S."/>
        </authorList>
    </citation>
    <scope>NUCLEOTIDE SEQUENCE [LARGE SCALE GENOMIC DNA]</scope>
    <source>
        <strain evidence="4">06D021</strain>
    </source>
</reference>
<evidence type="ECO:0000256" key="1">
    <source>
        <dbReference type="SAM" id="SignalP"/>
    </source>
</evidence>
<dbReference type="InterPro" id="IPR005152">
    <property type="entry name" value="Lipase_secreted"/>
</dbReference>